<dbReference type="GO" id="GO:0006402">
    <property type="term" value="P:mRNA catabolic process"/>
    <property type="evidence" value="ECO:0007669"/>
    <property type="project" value="InterPro"/>
</dbReference>
<comment type="caution">
    <text evidence="3">The sequence shown here is derived from an EMBL/GenBank/DDBJ whole genome shotgun (WGS) entry which is preliminary data.</text>
</comment>
<dbReference type="GO" id="GO:0000175">
    <property type="term" value="F:3'-5'-RNA exonuclease activity"/>
    <property type="evidence" value="ECO:0007669"/>
    <property type="project" value="TreeGrafter"/>
</dbReference>
<dbReference type="Pfam" id="PF01138">
    <property type="entry name" value="RNase_PH"/>
    <property type="match status" value="1"/>
</dbReference>
<name>D9PMT5_9ZZZZ</name>
<accession>D9PMT5</accession>
<dbReference type="InterPro" id="IPR001247">
    <property type="entry name" value="ExoRNase_PH_dom1"/>
</dbReference>
<keyword evidence="1" id="KW-0694">RNA-binding</keyword>
<dbReference type="SUPFAM" id="SSF54211">
    <property type="entry name" value="Ribosomal protein S5 domain 2-like"/>
    <property type="match status" value="1"/>
</dbReference>
<dbReference type="Gene3D" id="3.30.230.70">
    <property type="entry name" value="GHMP Kinase, N-terminal domain"/>
    <property type="match status" value="1"/>
</dbReference>
<protein>
    <submittedName>
        <fullName evidence="3">Polyribonucleotide nucleotidyltransferase</fullName>
        <ecNumber evidence="3">2.7.7.8</ecNumber>
    </submittedName>
</protein>
<dbReference type="PANTHER" id="PTHR11252">
    <property type="entry name" value="POLYRIBONUCLEOTIDE NUCLEOTIDYLTRANSFERASE"/>
    <property type="match status" value="1"/>
</dbReference>
<keyword evidence="3" id="KW-0548">Nucleotidyltransferase</keyword>
<keyword evidence="3" id="KW-0808">Transferase</keyword>
<proteinExistence type="predicted"/>
<dbReference type="InterPro" id="IPR020568">
    <property type="entry name" value="Ribosomal_Su5_D2-typ_SF"/>
</dbReference>
<dbReference type="InterPro" id="IPR012162">
    <property type="entry name" value="PNPase"/>
</dbReference>
<dbReference type="InterPro" id="IPR027408">
    <property type="entry name" value="PNPase/RNase_PH_dom_sf"/>
</dbReference>
<dbReference type="InterPro" id="IPR036345">
    <property type="entry name" value="ExoRNase_PH_dom2_sf"/>
</dbReference>
<sequence length="157" mass="17197">MLAEKALVPVLPSEEQFPYTIRLVSEIISSNGSTSMAATCGSTLALMDAGVPITAPVAGIGVGLFVDRTKENPELSSYKFLTDIMGVEDFAGYMDFKLTGTKDGMTAIQLELKLQGLPIELVDKMFEVSKTARLQVLDVMNATIENQERNWVKQFQE</sequence>
<gene>
    <name evidence="3" type="primary">pnp</name>
    <name evidence="3" type="ORF">LDC_2864</name>
</gene>
<dbReference type="GO" id="GO:0005829">
    <property type="term" value="C:cytosol"/>
    <property type="evidence" value="ECO:0007669"/>
    <property type="project" value="TreeGrafter"/>
</dbReference>
<dbReference type="GO" id="GO:0003723">
    <property type="term" value="F:RNA binding"/>
    <property type="evidence" value="ECO:0007669"/>
    <property type="project" value="UniProtKB-KW"/>
</dbReference>
<dbReference type="SUPFAM" id="SSF55666">
    <property type="entry name" value="Ribonuclease PH domain 2-like"/>
    <property type="match status" value="1"/>
</dbReference>
<dbReference type="GO" id="GO:0004654">
    <property type="term" value="F:polyribonucleotide nucleotidyltransferase activity"/>
    <property type="evidence" value="ECO:0007669"/>
    <property type="project" value="UniProtKB-EC"/>
</dbReference>
<feature type="domain" description="Exoribonuclease phosphorolytic" evidence="2">
    <location>
        <begin position="2"/>
        <end position="52"/>
    </location>
</feature>
<organism evidence="3">
    <name type="scientific">sediment metagenome</name>
    <dbReference type="NCBI Taxonomy" id="749907"/>
    <lineage>
        <taxon>unclassified sequences</taxon>
        <taxon>metagenomes</taxon>
        <taxon>ecological metagenomes</taxon>
    </lineage>
</organism>
<dbReference type="EC" id="2.7.7.8" evidence="3"/>
<reference evidence="3" key="2">
    <citation type="journal article" date="2011" name="Microb. Ecol.">
        <title>Taxonomic and Functional Metagenomic Profiling of the Microbial Community in the Anoxic Sediment of a Sub-saline Shallow Lake (Laguna de Carrizo, Central Spain).</title>
        <authorList>
            <person name="Ferrer M."/>
            <person name="Guazzaroni M.E."/>
            <person name="Richter M."/>
            <person name="Garcia-Salamanca A."/>
            <person name="Yarza P."/>
            <person name="Suarez-Suarez A."/>
            <person name="Solano J."/>
            <person name="Alcaide M."/>
            <person name="van Dillewijn P."/>
            <person name="Molina-Henares M.A."/>
            <person name="Lopez-Cortes N."/>
            <person name="Al-Ramahi Y."/>
            <person name="Guerrero C."/>
            <person name="Acosta A."/>
            <person name="de Eugenio L.I."/>
            <person name="Martinez V."/>
            <person name="Marques S."/>
            <person name="Rojo F."/>
            <person name="Santero E."/>
            <person name="Genilloud O."/>
            <person name="Perez-Perez J."/>
            <person name="Rossello-Mora R."/>
            <person name="Ramos J.L."/>
        </authorList>
    </citation>
    <scope>NUCLEOTIDE SEQUENCE</scope>
</reference>
<evidence type="ECO:0000313" key="3">
    <source>
        <dbReference type="EMBL" id="EFK95130.1"/>
    </source>
</evidence>
<dbReference type="PANTHER" id="PTHR11252:SF0">
    <property type="entry name" value="POLYRIBONUCLEOTIDE NUCLEOTIDYLTRANSFERASE 1, MITOCHONDRIAL"/>
    <property type="match status" value="1"/>
</dbReference>
<evidence type="ECO:0000256" key="1">
    <source>
        <dbReference type="ARBA" id="ARBA00022884"/>
    </source>
</evidence>
<dbReference type="AlphaFoldDB" id="D9PMT5"/>
<evidence type="ECO:0000259" key="2">
    <source>
        <dbReference type="Pfam" id="PF01138"/>
    </source>
</evidence>
<reference evidence="3" key="1">
    <citation type="submission" date="2010-07" db="EMBL/GenBank/DDBJ databases">
        <authorList>
            <consortium name="CONSOLIDER consortium CSD2007-00005"/>
            <person name="Guazzaroni M.-E."/>
            <person name="Richter M."/>
            <person name="Garcia-Salamanca A."/>
            <person name="Yarza P."/>
            <person name="Ferrer M."/>
        </authorList>
    </citation>
    <scope>NUCLEOTIDE SEQUENCE</scope>
</reference>
<dbReference type="EMBL" id="ADZX01000873">
    <property type="protein sequence ID" value="EFK95130.1"/>
    <property type="molecule type" value="Genomic_DNA"/>
</dbReference>